<comment type="caution">
    <text evidence="2">The sequence shown here is derived from an EMBL/GenBank/DDBJ whole genome shotgun (WGS) entry which is preliminary data.</text>
</comment>
<sequence length="63" mass="7296">MEFSDKDMDSEDEDMEFKINRSSDEDVDDSMDDEALVETMKIRLKTTKTISKTATTLYLILLP</sequence>
<dbReference type="AlphaFoldDB" id="A0A9P4JXK3"/>
<protein>
    <submittedName>
        <fullName evidence="2">Uncharacterized protein</fullName>
    </submittedName>
</protein>
<gene>
    <name evidence="2" type="ORF">GQ43DRAFT_438022</name>
</gene>
<name>A0A9P4JXK3_9PLEO</name>
<accession>A0A9P4JXK3</accession>
<proteinExistence type="predicted"/>
<dbReference type="EMBL" id="ML993878">
    <property type="protein sequence ID" value="KAF2204373.1"/>
    <property type="molecule type" value="Genomic_DNA"/>
</dbReference>
<organism evidence="2 3">
    <name type="scientific">Delitschia confertaspora ATCC 74209</name>
    <dbReference type="NCBI Taxonomy" id="1513339"/>
    <lineage>
        <taxon>Eukaryota</taxon>
        <taxon>Fungi</taxon>
        <taxon>Dikarya</taxon>
        <taxon>Ascomycota</taxon>
        <taxon>Pezizomycotina</taxon>
        <taxon>Dothideomycetes</taxon>
        <taxon>Pleosporomycetidae</taxon>
        <taxon>Pleosporales</taxon>
        <taxon>Delitschiaceae</taxon>
        <taxon>Delitschia</taxon>
    </lineage>
</organism>
<feature type="region of interest" description="Disordered" evidence="1">
    <location>
        <begin position="1"/>
        <end position="31"/>
    </location>
</feature>
<reference evidence="2" key="1">
    <citation type="journal article" date="2020" name="Stud. Mycol.">
        <title>101 Dothideomycetes genomes: a test case for predicting lifestyles and emergence of pathogens.</title>
        <authorList>
            <person name="Haridas S."/>
            <person name="Albert R."/>
            <person name="Binder M."/>
            <person name="Bloem J."/>
            <person name="Labutti K."/>
            <person name="Salamov A."/>
            <person name="Andreopoulos B."/>
            <person name="Baker S."/>
            <person name="Barry K."/>
            <person name="Bills G."/>
            <person name="Bluhm B."/>
            <person name="Cannon C."/>
            <person name="Castanera R."/>
            <person name="Culley D."/>
            <person name="Daum C."/>
            <person name="Ezra D."/>
            <person name="Gonzalez J."/>
            <person name="Henrissat B."/>
            <person name="Kuo A."/>
            <person name="Liang C."/>
            <person name="Lipzen A."/>
            <person name="Lutzoni F."/>
            <person name="Magnuson J."/>
            <person name="Mondo S."/>
            <person name="Nolan M."/>
            <person name="Ohm R."/>
            <person name="Pangilinan J."/>
            <person name="Park H.-J."/>
            <person name="Ramirez L."/>
            <person name="Alfaro M."/>
            <person name="Sun H."/>
            <person name="Tritt A."/>
            <person name="Yoshinaga Y."/>
            <person name="Zwiers L.-H."/>
            <person name="Turgeon B."/>
            <person name="Goodwin S."/>
            <person name="Spatafora J."/>
            <person name="Crous P."/>
            <person name="Grigoriev I."/>
        </authorList>
    </citation>
    <scope>NUCLEOTIDE SEQUENCE</scope>
    <source>
        <strain evidence="2">ATCC 74209</strain>
    </source>
</reference>
<evidence type="ECO:0000313" key="3">
    <source>
        <dbReference type="Proteomes" id="UP000799536"/>
    </source>
</evidence>
<evidence type="ECO:0000313" key="2">
    <source>
        <dbReference type="EMBL" id="KAF2204373.1"/>
    </source>
</evidence>
<keyword evidence="3" id="KW-1185">Reference proteome</keyword>
<dbReference type="Proteomes" id="UP000799536">
    <property type="component" value="Unassembled WGS sequence"/>
</dbReference>
<evidence type="ECO:0000256" key="1">
    <source>
        <dbReference type="SAM" id="MobiDB-lite"/>
    </source>
</evidence>